<reference evidence="2" key="2">
    <citation type="submission" date="2025-08" db="UniProtKB">
        <authorList>
            <consortium name="Ensembl"/>
        </authorList>
    </citation>
    <scope>IDENTIFICATION</scope>
</reference>
<keyword evidence="1" id="KW-0812">Transmembrane</keyword>
<dbReference type="InterPro" id="IPR012574">
    <property type="entry name" value="ATP5MJ"/>
</dbReference>
<protein>
    <submittedName>
        <fullName evidence="2">Uncharacterized protein</fullName>
    </submittedName>
</protein>
<dbReference type="Pfam" id="PF08039">
    <property type="entry name" value="Mit_proteolip"/>
    <property type="match status" value="1"/>
</dbReference>
<keyword evidence="1" id="KW-0472">Membrane</keyword>
<name>A0A8D2ENY7_THEGE</name>
<keyword evidence="1" id="KW-1133">Transmembrane helix</keyword>
<accession>A0A8D2ENY7</accession>
<evidence type="ECO:0000313" key="3">
    <source>
        <dbReference type="Proteomes" id="UP000694411"/>
    </source>
</evidence>
<keyword evidence="3" id="KW-1185">Reference proteome</keyword>
<sequence length="73" mass="8263">MLQRITENVWMSMKPSNGLVYQEIWGGMGLMSFIIYKLRSADRRRKPRVCAPGHACGFHLVLLLPCVPNISSS</sequence>
<evidence type="ECO:0000256" key="1">
    <source>
        <dbReference type="SAM" id="Phobius"/>
    </source>
</evidence>
<proteinExistence type="predicted"/>
<dbReference type="PANTHER" id="PTHR15233">
    <property type="entry name" value="MITOCHONDRIAL PROTEOLIPID"/>
    <property type="match status" value="1"/>
</dbReference>
<dbReference type="Proteomes" id="UP000694411">
    <property type="component" value="Chromosome 18"/>
</dbReference>
<dbReference type="GO" id="GO:0005739">
    <property type="term" value="C:mitochondrion"/>
    <property type="evidence" value="ECO:0007669"/>
    <property type="project" value="InterPro"/>
</dbReference>
<dbReference type="AlphaFoldDB" id="A0A8D2ENY7"/>
<dbReference type="Ensembl" id="ENSTGET00000009011.1">
    <property type="protein sequence ID" value="ENSTGEP00000007483.1"/>
    <property type="gene ID" value="ENSTGEG00000006126.1"/>
</dbReference>
<reference evidence="2" key="3">
    <citation type="submission" date="2025-09" db="UniProtKB">
        <authorList>
            <consortium name="Ensembl"/>
        </authorList>
    </citation>
    <scope>IDENTIFICATION</scope>
</reference>
<feature type="transmembrane region" description="Helical" evidence="1">
    <location>
        <begin position="20"/>
        <end position="38"/>
    </location>
</feature>
<reference evidence="2" key="1">
    <citation type="submission" date="2018-05" db="EMBL/GenBank/DDBJ databases">
        <title>Whole genome of Theropithecus gelada.</title>
        <authorList>
            <person name="Chiou K.L."/>
            <person name="Snyder-Mackler N."/>
        </authorList>
    </citation>
    <scope>NUCLEOTIDE SEQUENCE [LARGE SCALE GENOMIC DNA]</scope>
</reference>
<dbReference type="PANTHER" id="PTHR15233:SF1">
    <property type="entry name" value="ATP SYNTHASE SUBUNIT ATP5MJ, MITOCHONDRIAL"/>
    <property type="match status" value="1"/>
</dbReference>
<organism evidence="2 3">
    <name type="scientific">Theropithecus gelada</name>
    <name type="common">Gelada baboon</name>
    <dbReference type="NCBI Taxonomy" id="9565"/>
    <lineage>
        <taxon>Eukaryota</taxon>
        <taxon>Metazoa</taxon>
        <taxon>Chordata</taxon>
        <taxon>Craniata</taxon>
        <taxon>Vertebrata</taxon>
        <taxon>Euteleostomi</taxon>
        <taxon>Mammalia</taxon>
        <taxon>Eutheria</taxon>
        <taxon>Euarchontoglires</taxon>
        <taxon>Primates</taxon>
        <taxon>Haplorrhini</taxon>
        <taxon>Catarrhini</taxon>
        <taxon>Cercopithecidae</taxon>
        <taxon>Cercopithecinae</taxon>
        <taxon>Theropithecus</taxon>
    </lineage>
</organism>
<evidence type="ECO:0000313" key="2">
    <source>
        <dbReference type="Ensembl" id="ENSTGEP00000007483.1"/>
    </source>
</evidence>